<dbReference type="FunFam" id="3.40.50.300:FF:001091">
    <property type="entry name" value="Probable disease resistance protein At1g61300"/>
    <property type="match status" value="1"/>
</dbReference>
<dbReference type="PANTHER" id="PTHR36766">
    <property type="entry name" value="PLANT BROAD-SPECTRUM MILDEW RESISTANCE PROTEIN RPW8"/>
    <property type="match status" value="1"/>
</dbReference>
<dbReference type="Gene3D" id="3.80.10.10">
    <property type="entry name" value="Ribonuclease Inhibitor"/>
    <property type="match status" value="3"/>
</dbReference>
<dbReference type="InterPro" id="IPR003591">
    <property type="entry name" value="Leu-rich_rpt_typical-subtyp"/>
</dbReference>
<evidence type="ECO:0000259" key="8">
    <source>
        <dbReference type="Pfam" id="PF18052"/>
    </source>
</evidence>
<evidence type="ECO:0000256" key="1">
    <source>
        <dbReference type="ARBA" id="ARBA00008894"/>
    </source>
</evidence>
<feature type="domain" description="Disease resistance protein winged helix" evidence="9">
    <location>
        <begin position="436"/>
        <end position="507"/>
    </location>
</feature>
<evidence type="ECO:0000256" key="6">
    <source>
        <dbReference type="ARBA" id="ARBA00022840"/>
    </source>
</evidence>
<sequence length="1050" mass="119691">MADAMISVVVERIAALIEEKIRYEVSLVRGVENELPELSDKLKTIRNVLDDAEKRGVNDKTIKGWLKKLEATTFEMDDILDEWEYFFLKHKMEASPEPEKKVCCSFIPSSCLCFKKVSVRRETAKKIEHVKVKLDRILKEKDEFNFIISQPVIINLTPTPWREQSTHLIDLKKVHGMDIYRKKSDIVSKVMLNDAQILSIVGAGGLGKTTLAKLVYNDNQVGDCFQLRIWICVSDPFDVVGVARGIVDSVGIETIPPNTNQLALVLKKLEASVSGKKFLLVLDDVWTEDESKWKDLKISLQCGAAGSKVLVTTRNERVAKMMGTSDDDMYRPNHLSEEECWSLLRDTSLPGKSEEECGKFECFGKKIASKCKGLPLAAVVLGRLLLFKDLEGWKHVVNSEIWQMEKVEVELFPHLVLSYNELSPTLKRCFSYCAFYPKDRRIRAETLIGQWMAQGYLRSVSGNDEVELKGRECLNNLAMRSLFQDVEVNESGEQIECCKMHDIVHDFTLFLRKNDDKERSCQICDSSMVSHVQEYRTLYWNPHNDERERGCQVCDCLKSLRVLKVKGFDRLPPVGMETLIHLRWLKFSDTELSKDGLKIICRLYFLQTLLLVRCWITEIPREIGSLVQLRQLDLSENGQLKELPESIYSLVELRSLSLAGCSLEEIRPEIGSLVQLRQLDLSENGELKELPESIYSLVELRSLSLAYCSLKEIHGGIGKLVQLRQLDISRNGELKELPESICSLVELQILKIEGTNIKSLPEALGELSNLRTLELCTFRVGSHYNKLGFLTKLYGLLTGFLKLEVHCSSMSEMVELVENAREAQLKILLQKLKKIVISFMGTMNEMEQSSSSPSSTWMEVVEALVPHHKLEELTIAGYGGSRLPHWMSSPLNFIKKIHLYDLSELSSLPAMGKLPLLENIHIRNVEQLKLVGHEFLGIESSSDDDVVAFPKLKRLSIIGCQKWEEWEDITEEEEESAAISIMPYLTVLAIRGCESLKKLPHRLLHKASSSLRVLYIWDSTELLKTYGDDNEGSPWRSISQHNPQLQLHKW</sequence>
<evidence type="ECO:0000256" key="3">
    <source>
        <dbReference type="ARBA" id="ARBA00022737"/>
    </source>
</evidence>
<dbReference type="InterPro" id="IPR036388">
    <property type="entry name" value="WH-like_DNA-bd_sf"/>
</dbReference>
<dbReference type="InterPro" id="IPR027417">
    <property type="entry name" value="P-loop_NTPase"/>
</dbReference>
<dbReference type="SUPFAM" id="SSF52058">
    <property type="entry name" value="L domain-like"/>
    <property type="match status" value="2"/>
</dbReference>
<evidence type="ECO:0000256" key="5">
    <source>
        <dbReference type="ARBA" id="ARBA00022821"/>
    </source>
</evidence>
<dbReference type="SUPFAM" id="SSF52540">
    <property type="entry name" value="P-loop containing nucleoside triphosphate hydrolases"/>
    <property type="match status" value="1"/>
</dbReference>
<keyword evidence="6" id="KW-0067">ATP-binding</keyword>
<evidence type="ECO:0000256" key="2">
    <source>
        <dbReference type="ARBA" id="ARBA00022614"/>
    </source>
</evidence>
<keyword evidence="5" id="KW-0611">Plant defense</keyword>
<dbReference type="InterPro" id="IPR042197">
    <property type="entry name" value="Apaf_helical"/>
</dbReference>
<evidence type="ECO:0000313" key="12">
    <source>
        <dbReference type="Proteomes" id="UP001567538"/>
    </source>
</evidence>
<name>A0ABD1G630_SALDI</name>
<dbReference type="Gene3D" id="3.40.50.300">
    <property type="entry name" value="P-loop containing nucleotide triphosphate hydrolases"/>
    <property type="match status" value="1"/>
</dbReference>
<dbReference type="PRINTS" id="PR00364">
    <property type="entry name" value="DISEASERSIST"/>
</dbReference>
<feature type="domain" description="NB-ARC" evidence="7">
    <location>
        <begin position="185"/>
        <end position="351"/>
    </location>
</feature>
<proteinExistence type="inferred from homology"/>
<keyword evidence="12" id="KW-1185">Reference proteome</keyword>
<evidence type="ECO:0000259" key="7">
    <source>
        <dbReference type="Pfam" id="PF00931"/>
    </source>
</evidence>
<dbReference type="InterPro" id="IPR055414">
    <property type="entry name" value="LRR_R13L4/SHOC2-like"/>
</dbReference>
<evidence type="ECO:0000313" key="11">
    <source>
        <dbReference type="EMBL" id="KAL1538553.1"/>
    </source>
</evidence>
<dbReference type="Gene3D" id="1.10.8.430">
    <property type="entry name" value="Helical domain of apoptotic protease-activating factors"/>
    <property type="match status" value="1"/>
</dbReference>
<dbReference type="Pfam" id="PF23559">
    <property type="entry name" value="WHD_DRP"/>
    <property type="match status" value="1"/>
</dbReference>
<organism evidence="11 12">
    <name type="scientific">Salvia divinorum</name>
    <name type="common">Maria pastora</name>
    <name type="synonym">Diviner's sage</name>
    <dbReference type="NCBI Taxonomy" id="28513"/>
    <lineage>
        <taxon>Eukaryota</taxon>
        <taxon>Viridiplantae</taxon>
        <taxon>Streptophyta</taxon>
        <taxon>Embryophyta</taxon>
        <taxon>Tracheophyta</taxon>
        <taxon>Spermatophyta</taxon>
        <taxon>Magnoliopsida</taxon>
        <taxon>eudicotyledons</taxon>
        <taxon>Gunneridae</taxon>
        <taxon>Pentapetalae</taxon>
        <taxon>asterids</taxon>
        <taxon>lamiids</taxon>
        <taxon>Lamiales</taxon>
        <taxon>Lamiaceae</taxon>
        <taxon>Nepetoideae</taxon>
        <taxon>Mentheae</taxon>
        <taxon>Salviinae</taxon>
        <taxon>Salvia</taxon>
        <taxon>Salvia subgen. Calosphace</taxon>
    </lineage>
</organism>
<dbReference type="InterPro" id="IPR058922">
    <property type="entry name" value="WHD_DRP"/>
</dbReference>
<evidence type="ECO:0000259" key="10">
    <source>
        <dbReference type="Pfam" id="PF23598"/>
    </source>
</evidence>
<dbReference type="PANTHER" id="PTHR36766:SF40">
    <property type="entry name" value="DISEASE RESISTANCE PROTEIN RGA3"/>
    <property type="match status" value="1"/>
</dbReference>
<reference evidence="11 12" key="1">
    <citation type="submission" date="2024-06" db="EMBL/GenBank/DDBJ databases">
        <title>A chromosome level genome sequence of Diviner's sage (Salvia divinorum).</title>
        <authorList>
            <person name="Ford S.A."/>
            <person name="Ro D.-K."/>
            <person name="Ness R.W."/>
            <person name="Phillips M.A."/>
        </authorList>
    </citation>
    <scope>NUCLEOTIDE SEQUENCE [LARGE SCALE GENOMIC DNA]</scope>
    <source>
        <strain evidence="11">SAF-2024a</strain>
        <tissue evidence="11">Leaf</tissue>
    </source>
</reference>
<dbReference type="Gene3D" id="1.10.10.10">
    <property type="entry name" value="Winged helix-like DNA-binding domain superfamily/Winged helix DNA-binding domain"/>
    <property type="match status" value="1"/>
</dbReference>
<comment type="caution">
    <text evidence="11">The sequence shown here is derived from an EMBL/GenBank/DDBJ whole genome shotgun (WGS) entry which is preliminary data.</text>
</comment>
<evidence type="ECO:0000256" key="4">
    <source>
        <dbReference type="ARBA" id="ARBA00022741"/>
    </source>
</evidence>
<accession>A0ABD1G630</accession>
<dbReference type="AlphaFoldDB" id="A0ABD1G630"/>
<dbReference type="SMART" id="SM00369">
    <property type="entry name" value="LRR_TYP"/>
    <property type="match status" value="5"/>
</dbReference>
<protein>
    <submittedName>
        <fullName evidence="11">Disease resistance protein RGA4</fullName>
    </submittedName>
</protein>
<dbReference type="FunFam" id="1.10.10.10:FF:000322">
    <property type="entry name" value="Probable disease resistance protein At1g63360"/>
    <property type="match status" value="1"/>
</dbReference>
<dbReference type="Pfam" id="PF23598">
    <property type="entry name" value="LRR_14"/>
    <property type="match status" value="2"/>
</dbReference>
<feature type="domain" description="Disease resistance N-terminal" evidence="8">
    <location>
        <begin position="6"/>
        <end position="96"/>
    </location>
</feature>
<keyword evidence="3" id="KW-0677">Repeat</keyword>
<dbReference type="Pfam" id="PF00931">
    <property type="entry name" value="NB-ARC"/>
    <property type="match status" value="1"/>
</dbReference>
<evidence type="ECO:0000259" key="9">
    <source>
        <dbReference type="Pfam" id="PF23559"/>
    </source>
</evidence>
<feature type="domain" description="Disease resistance R13L4/SHOC-2-like LRR" evidence="10">
    <location>
        <begin position="555"/>
        <end position="680"/>
    </location>
</feature>
<dbReference type="GO" id="GO:0005524">
    <property type="term" value="F:ATP binding"/>
    <property type="evidence" value="ECO:0007669"/>
    <property type="project" value="UniProtKB-KW"/>
</dbReference>
<dbReference type="InterPro" id="IPR032675">
    <property type="entry name" value="LRR_dom_sf"/>
</dbReference>
<gene>
    <name evidence="11" type="ORF">AAHA92_27285</name>
</gene>
<keyword evidence="2" id="KW-0433">Leucine-rich repeat</keyword>
<dbReference type="Proteomes" id="UP001567538">
    <property type="component" value="Unassembled WGS sequence"/>
</dbReference>
<dbReference type="GO" id="GO:0051607">
    <property type="term" value="P:defense response to virus"/>
    <property type="evidence" value="ECO:0007669"/>
    <property type="project" value="UniProtKB-ARBA"/>
</dbReference>
<dbReference type="Gene3D" id="1.20.5.4130">
    <property type="match status" value="1"/>
</dbReference>
<dbReference type="Pfam" id="PF18052">
    <property type="entry name" value="Rx_N"/>
    <property type="match status" value="1"/>
</dbReference>
<dbReference type="EMBL" id="JBEAFC010000010">
    <property type="protein sequence ID" value="KAL1538553.1"/>
    <property type="molecule type" value="Genomic_DNA"/>
</dbReference>
<dbReference type="InterPro" id="IPR041118">
    <property type="entry name" value="Rx_N"/>
</dbReference>
<comment type="similarity">
    <text evidence="1">Belongs to the disease resistance NB-LRR family.</text>
</comment>
<keyword evidence="4" id="KW-0547">Nucleotide-binding</keyword>
<feature type="domain" description="Disease resistance R13L4/SHOC-2-like LRR" evidence="10">
    <location>
        <begin position="693"/>
        <end position="960"/>
    </location>
</feature>
<dbReference type="InterPro" id="IPR002182">
    <property type="entry name" value="NB-ARC"/>
</dbReference>